<reference evidence="1 2" key="1">
    <citation type="journal article" date="2017" name="Mol. Plant">
        <title>The Genome of Medicinal Plant Macleaya cordata Provides New Insights into Benzylisoquinoline Alkaloids Metabolism.</title>
        <authorList>
            <person name="Liu X."/>
            <person name="Liu Y."/>
            <person name="Huang P."/>
            <person name="Ma Y."/>
            <person name="Qing Z."/>
            <person name="Tang Q."/>
            <person name="Cao H."/>
            <person name="Cheng P."/>
            <person name="Zheng Y."/>
            <person name="Yuan Z."/>
            <person name="Zhou Y."/>
            <person name="Liu J."/>
            <person name="Tang Z."/>
            <person name="Zhuo Y."/>
            <person name="Zhang Y."/>
            <person name="Yu L."/>
            <person name="Huang J."/>
            <person name="Yang P."/>
            <person name="Peng Q."/>
            <person name="Zhang J."/>
            <person name="Jiang W."/>
            <person name="Zhang Z."/>
            <person name="Lin K."/>
            <person name="Ro D.K."/>
            <person name="Chen X."/>
            <person name="Xiong X."/>
            <person name="Shang Y."/>
            <person name="Huang S."/>
            <person name="Zeng J."/>
        </authorList>
    </citation>
    <scope>NUCLEOTIDE SEQUENCE [LARGE SCALE GENOMIC DNA]</scope>
    <source>
        <strain evidence="2">cv. BLH2017</strain>
        <tissue evidence="1">Root</tissue>
    </source>
</reference>
<name>A0A200Q1H5_MACCD</name>
<gene>
    <name evidence="1" type="ORF">BVC80_1395g21</name>
</gene>
<dbReference type="InParanoid" id="A0A200Q1H5"/>
<comment type="caution">
    <text evidence="1">The sequence shown here is derived from an EMBL/GenBank/DDBJ whole genome shotgun (WGS) entry which is preliminary data.</text>
</comment>
<dbReference type="EMBL" id="MVGT01003318">
    <property type="protein sequence ID" value="OVA04314.1"/>
    <property type="molecule type" value="Genomic_DNA"/>
</dbReference>
<evidence type="ECO:0000313" key="1">
    <source>
        <dbReference type="EMBL" id="OVA04314.1"/>
    </source>
</evidence>
<dbReference type="PANTHER" id="PTHR36617">
    <property type="entry name" value="PROTEIN, PUTATIVE-RELATED"/>
    <property type="match status" value="1"/>
</dbReference>
<keyword evidence="2" id="KW-1185">Reference proteome</keyword>
<accession>A0A200Q1H5</accession>
<protein>
    <recommendedName>
        <fullName evidence="3">Reverse transcriptase zinc-binding domain</fullName>
    </recommendedName>
</protein>
<dbReference type="AlphaFoldDB" id="A0A200Q1H5"/>
<evidence type="ECO:0008006" key="3">
    <source>
        <dbReference type="Google" id="ProtNLM"/>
    </source>
</evidence>
<proteinExistence type="predicted"/>
<sequence>MEEFKQGISHSIADGTKVHFWEDAWISKIPLFTLFPAIYSVSNSKNLKIAEVMSMDNGNLDWSLNFSRRLYDHEVAEVTDLLTLLHNFQLGDTPEDRRIWCWSKNETFSVKSAYMHLHATEKGMFGQCLWKRQVIPAAIVWSIWLERNQRTFGEVENEMGRLANSIKVMAFRWVSQEEEFKRVTVDVILGNWKSFIFDPP</sequence>
<evidence type="ECO:0000313" key="2">
    <source>
        <dbReference type="Proteomes" id="UP000195402"/>
    </source>
</evidence>
<dbReference type="OrthoDB" id="1436790at2759"/>
<organism evidence="1 2">
    <name type="scientific">Macleaya cordata</name>
    <name type="common">Five-seeded plume-poppy</name>
    <name type="synonym">Bocconia cordata</name>
    <dbReference type="NCBI Taxonomy" id="56857"/>
    <lineage>
        <taxon>Eukaryota</taxon>
        <taxon>Viridiplantae</taxon>
        <taxon>Streptophyta</taxon>
        <taxon>Embryophyta</taxon>
        <taxon>Tracheophyta</taxon>
        <taxon>Spermatophyta</taxon>
        <taxon>Magnoliopsida</taxon>
        <taxon>Ranunculales</taxon>
        <taxon>Papaveraceae</taxon>
        <taxon>Papaveroideae</taxon>
        <taxon>Macleaya</taxon>
    </lineage>
</organism>
<dbReference type="PANTHER" id="PTHR36617:SF16">
    <property type="entry name" value="OS04G0516500 PROTEIN"/>
    <property type="match status" value="1"/>
</dbReference>
<dbReference type="Proteomes" id="UP000195402">
    <property type="component" value="Unassembled WGS sequence"/>
</dbReference>